<dbReference type="GO" id="GO:0019546">
    <property type="term" value="P:L-arginine deiminase pathway"/>
    <property type="evidence" value="ECO:0007669"/>
    <property type="project" value="TreeGrafter"/>
</dbReference>
<dbReference type="EMBL" id="CP165625">
    <property type="protein sequence ID" value="XDU95651.1"/>
    <property type="molecule type" value="Genomic_DNA"/>
</dbReference>
<dbReference type="SUPFAM" id="SSF55909">
    <property type="entry name" value="Pentein"/>
    <property type="match status" value="1"/>
</dbReference>
<proteinExistence type="predicted"/>
<dbReference type="EC" id="3.5.3.6" evidence="2"/>
<dbReference type="Pfam" id="PF19420">
    <property type="entry name" value="DDAH_eukar"/>
    <property type="match status" value="1"/>
</dbReference>
<evidence type="ECO:0000256" key="2">
    <source>
        <dbReference type="ARBA" id="ARBA00012171"/>
    </source>
</evidence>
<reference evidence="4" key="1">
    <citation type="submission" date="2024-07" db="EMBL/GenBank/DDBJ databases">
        <authorList>
            <person name="Biller S.J."/>
        </authorList>
    </citation>
    <scope>NUCLEOTIDE SEQUENCE</scope>
    <source>
        <strain evidence="4">WC2409</strain>
    </source>
</reference>
<evidence type="ECO:0000256" key="1">
    <source>
        <dbReference type="ARBA" id="ARBA00005213"/>
    </source>
</evidence>
<organism evidence="4">
    <name type="scientific">Flavobacterium sp. WC2409</name>
    <dbReference type="NCBI Taxonomy" id="3234139"/>
    <lineage>
        <taxon>Bacteria</taxon>
        <taxon>Pseudomonadati</taxon>
        <taxon>Bacteroidota</taxon>
        <taxon>Flavobacteriia</taxon>
        <taxon>Flavobacteriales</taxon>
        <taxon>Flavobacteriaceae</taxon>
        <taxon>Flavobacterium</taxon>
    </lineage>
</organism>
<name>A0AB39W571_9FLAO</name>
<comment type="pathway">
    <text evidence="1">Amino-acid degradation; L-arginine degradation via ADI pathway; carbamoyl phosphate from L-arginine: step 1/2.</text>
</comment>
<dbReference type="GO" id="GO:0016990">
    <property type="term" value="F:arginine deiminase activity"/>
    <property type="evidence" value="ECO:0007669"/>
    <property type="project" value="UniProtKB-EC"/>
</dbReference>
<dbReference type="PANTHER" id="PTHR47271:SF2">
    <property type="entry name" value="ARGININE DEIMINASE"/>
    <property type="match status" value="1"/>
</dbReference>
<dbReference type="RefSeq" id="WP_367773573.1">
    <property type="nucleotide sequence ID" value="NZ_CP165625.1"/>
</dbReference>
<evidence type="ECO:0000313" key="4">
    <source>
        <dbReference type="EMBL" id="XDU95651.1"/>
    </source>
</evidence>
<dbReference type="AlphaFoldDB" id="A0AB39W571"/>
<dbReference type="PANTHER" id="PTHR47271">
    <property type="entry name" value="ARGININE DEIMINASE"/>
    <property type="match status" value="1"/>
</dbReference>
<accession>A0AB39W571</accession>
<sequence>MLELKVNNETSKLRAVVLGTAVSNGPTPSIDEAYDPKSLEHILAGTYPVEEDMVAEMEAFHAVLKKYQVTVFRPELIDNCNQIFTRDIGFVIDDTFIKSNILPDREMELDAIQYIIDQINPIKVVRPPENVHIEGGDVMLWNNYIFVGTYKGSDYADYITARTNKEGVQFIKDLFPNKIVKEFDLVKSKTQARDNALHLDCCFQSVGLNKGIIYKGGFRSEADYMYLVDLFGEDNLFHITREEMYHMNSNIFSIDTNVVVSERNFTRLNDWLRSNGFIVEEIPYAEISKQEGLLRCSTLPLIRE</sequence>
<evidence type="ECO:0000256" key="3">
    <source>
        <dbReference type="ARBA" id="ARBA00049429"/>
    </source>
</evidence>
<dbReference type="Gene3D" id="3.75.10.10">
    <property type="entry name" value="L-arginine/glycine Amidinotransferase, Chain A"/>
    <property type="match status" value="1"/>
</dbReference>
<comment type="catalytic activity">
    <reaction evidence="3">
        <text>L-arginine + H2O = L-citrulline + NH4(+)</text>
        <dbReference type="Rhea" id="RHEA:19597"/>
        <dbReference type="ChEBI" id="CHEBI:15377"/>
        <dbReference type="ChEBI" id="CHEBI:28938"/>
        <dbReference type="ChEBI" id="CHEBI:32682"/>
        <dbReference type="ChEBI" id="CHEBI:57743"/>
        <dbReference type="EC" id="3.5.3.6"/>
    </reaction>
</comment>
<protein>
    <recommendedName>
        <fullName evidence="2">arginine deiminase</fullName>
        <ecNumber evidence="2">3.5.3.6</ecNumber>
    </recommendedName>
</protein>
<gene>
    <name evidence="4" type="ORF">AB3G34_00690</name>
</gene>